<dbReference type="EMBL" id="CDHN01000008">
    <property type="protein sequence ID" value="CEJ94880.1"/>
    <property type="molecule type" value="Genomic_DNA"/>
</dbReference>
<proteinExistence type="predicted"/>
<dbReference type="HOGENOM" id="CLU_2924352_0_0_1"/>
<dbReference type="AlphaFoldDB" id="A0A0A1TRR8"/>
<dbReference type="Proteomes" id="UP000039046">
    <property type="component" value="Unassembled WGS sequence"/>
</dbReference>
<keyword evidence="2" id="KW-1185">Reference proteome</keyword>
<reference evidence="1 2" key="1">
    <citation type="journal article" date="2015" name="Genome Announc.">
        <title>Draft Genome Sequence and Gene Annotation of the Entomopathogenic Fungus Verticillium hemipterigenum.</title>
        <authorList>
            <person name="Horn F."/>
            <person name="Habel A."/>
            <person name="Scharf D.H."/>
            <person name="Dworschak J."/>
            <person name="Brakhage A.A."/>
            <person name="Guthke R."/>
            <person name="Hertweck C."/>
            <person name="Linde J."/>
        </authorList>
    </citation>
    <scope>NUCLEOTIDE SEQUENCE [LARGE SCALE GENOMIC DNA]</scope>
</reference>
<organism evidence="1 2">
    <name type="scientific">[Torrubiella] hemipterigena</name>
    <dbReference type="NCBI Taxonomy" id="1531966"/>
    <lineage>
        <taxon>Eukaryota</taxon>
        <taxon>Fungi</taxon>
        <taxon>Dikarya</taxon>
        <taxon>Ascomycota</taxon>
        <taxon>Pezizomycotina</taxon>
        <taxon>Sordariomycetes</taxon>
        <taxon>Hypocreomycetidae</taxon>
        <taxon>Hypocreales</taxon>
        <taxon>Clavicipitaceae</taxon>
        <taxon>Clavicipitaceae incertae sedis</taxon>
        <taxon>'Torrubiella' clade</taxon>
    </lineage>
</organism>
<protein>
    <submittedName>
        <fullName evidence="1">Uncharacterized protein</fullName>
    </submittedName>
</protein>
<name>A0A0A1TRR8_9HYPO</name>
<sequence>MLKTFGFISLDPVKGQGILASGRPYYWYKRCIFKCTRPPSVPFTEHDGSSSARMTPIMVLL</sequence>
<evidence type="ECO:0000313" key="2">
    <source>
        <dbReference type="Proteomes" id="UP000039046"/>
    </source>
</evidence>
<evidence type="ECO:0000313" key="1">
    <source>
        <dbReference type="EMBL" id="CEJ94880.1"/>
    </source>
</evidence>
<accession>A0A0A1TRR8</accession>
<gene>
    <name evidence="1" type="ORF">VHEMI10387</name>
</gene>